<dbReference type="InterPro" id="IPR050116">
    <property type="entry name" value="DNA_polymerase-Y"/>
</dbReference>
<dbReference type="Pfam" id="PF00817">
    <property type="entry name" value="IMS"/>
    <property type="match status" value="1"/>
</dbReference>
<feature type="domain" description="UmuC" evidence="2">
    <location>
        <begin position="2"/>
        <end position="165"/>
    </location>
</feature>
<accession>A0ABT8T597</accession>
<protein>
    <recommendedName>
        <fullName evidence="2">UmuC domain-containing protein</fullName>
    </recommendedName>
</protein>
<dbReference type="InterPro" id="IPR043502">
    <property type="entry name" value="DNA/RNA_pol_sf"/>
</dbReference>
<dbReference type="InterPro" id="IPR043128">
    <property type="entry name" value="Rev_trsase/Diguanyl_cyclase"/>
</dbReference>
<comment type="caution">
    <text evidence="3">The sequence shown here is derived from an EMBL/GenBank/DDBJ whole genome shotgun (WGS) entry which is preliminary data.</text>
</comment>
<evidence type="ECO:0000313" key="3">
    <source>
        <dbReference type="EMBL" id="MDO2408794.1"/>
    </source>
</evidence>
<name>A0ABT8T597_9BACT</name>
<evidence type="ECO:0000313" key="4">
    <source>
        <dbReference type="Proteomes" id="UP001171111"/>
    </source>
</evidence>
<dbReference type="InterPro" id="IPR001126">
    <property type="entry name" value="UmuC"/>
</dbReference>
<dbReference type="Proteomes" id="UP001171111">
    <property type="component" value="Unassembled WGS sequence"/>
</dbReference>
<dbReference type="PANTHER" id="PTHR11076:SF33">
    <property type="entry name" value="DNA POLYMERASE KAPPA"/>
    <property type="match status" value="1"/>
</dbReference>
<evidence type="ECO:0000259" key="2">
    <source>
        <dbReference type="PROSITE" id="PS50173"/>
    </source>
</evidence>
<keyword evidence="4" id="KW-1185">Reference proteome</keyword>
<dbReference type="SUPFAM" id="SSF100879">
    <property type="entry name" value="Lesion bypass DNA polymerase (Y-family), little finger domain"/>
    <property type="match status" value="1"/>
</dbReference>
<dbReference type="PROSITE" id="PS50173">
    <property type="entry name" value="UMUC"/>
    <property type="match status" value="1"/>
</dbReference>
<organism evidence="3 4">
    <name type="scientific">Campylobacter magnus</name>
    <dbReference type="NCBI Taxonomy" id="3026462"/>
    <lineage>
        <taxon>Bacteria</taxon>
        <taxon>Pseudomonadati</taxon>
        <taxon>Campylobacterota</taxon>
        <taxon>Epsilonproteobacteria</taxon>
        <taxon>Campylobacterales</taxon>
        <taxon>Campylobacteraceae</taxon>
        <taxon>Campylobacter</taxon>
    </lineage>
</organism>
<dbReference type="Gene3D" id="3.40.1170.60">
    <property type="match status" value="1"/>
</dbReference>
<dbReference type="Pfam" id="PF11799">
    <property type="entry name" value="IMS_C"/>
    <property type="match status" value="1"/>
</dbReference>
<proteinExistence type="inferred from homology"/>
<sequence length="373" mass="41626">MFLHIDLDAFFINAARTKEPSLRGVSAAVISGNCVDIFGDFLPPGMVLSASYEARAKGIKCTMQAATAQKIDPQIKLVSTDFALYKKLSKEVFNVLYDYTNEIEKYSIDEYFLDLRGTSWDNKPSALASIIKNRIESELALPCSLGTAPHKWWAKLATSLAKPAGIKHISSFDEISSVLLRDFAGAGKASLDKLNKEGIITLNDAKNSRPSFERLGKAGLSLWEHICGSSGDFLRKENAPKSLSIARTFERVFDRTELKRRIRILAKHLHIDLAEQNLVPKKLEIRFAYEHSKTTSHTFSADKEFTQTTLASEFWQNFCALDNSPRLGVVYISLGSSDFSGQKGLFWQQKSNKQKALDDALLKLQNKYGSGLI</sequence>
<reference evidence="3 4" key="1">
    <citation type="submission" date="2023-06" db="EMBL/GenBank/DDBJ databases">
        <title>Campylobacter magnum sp. nov., isolated from cecal contents of domestic pigs (Sus scrofa domesticus).</title>
        <authorList>
            <person name="Papic B."/>
            <person name="Gruntar I."/>
        </authorList>
    </citation>
    <scope>NUCLEOTIDE SEQUENCE [LARGE SCALE GENOMIC DNA]</scope>
    <source>
        <strain evidence="4">34484-21</strain>
    </source>
</reference>
<dbReference type="Gene3D" id="3.30.70.270">
    <property type="match status" value="1"/>
</dbReference>
<dbReference type="PANTHER" id="PTHR11076">
    <property type="entry name" value="DNA REPAIR POLYMERASE UMUC / TRANSFERASE FAMILY MEMBER"/>
    <property type="match status" value="1"/>
</dbReference>
<dbReference type="Gene3D" id="3.30.1490.100">
    <property type="entry name" value="DNA polymerase, Y-family, little finger domain"/>
    <property type="match status" value="1"/>
</dbReference>
<comment type="similarity">
    <text evidence="1">Belongs to the DNA polymerase type-Y family.</text>
</comment>
<gene>
    <name evidence="3" type="ORF">Q2362_01595</name>
</gene>
<evidence type="ECO:0000256" key="1">
    <source>
        <dbReference type="ARBA" id="ARBA00010945"/>
    </source>
</evidence>
<dbReference type="RefSeq" id="WP_302243543.1">
    <property type="nucleotide sequence ID" value="NZ_JAULJQ010000001.1"/>
</dbReference>
<dbReference type="SUPFAM" id="SSF56672">
    <property type="entry name" value="DNA/RNA polymerases"/>
    <property type="match status" value="1"/>
</dbReference>
<dbReference type="InterPro" id="IPR036775">
    <property type="entry name" value="DNA_pol_Y-fam_lit_finger_sf"/>
</dbReference>
<dbReference type="EMBL" id="JAULJQ010000001">
    <property type="protein sequence ID" value="MDO2408794.1"/>
    <property type="molecule type" value="Genomic_DNA"/>
</dbReference>
<dbReference type="InterPro" id="IPR017961">
    <property type="entry name" value="DNA_pol_Y-fam_little_finger"/>
</dbReference>